<name>A0ABV3AK18_9ACTN</name>
<protein>
    <submittedName>
        <fullName evidence="1">Uncharacterized protein</fullName>
    </submittedName>
</protein>
<dbReference type="EMBL" id="JBFAEG010000030">
    <property type="protein sequence ID" value="MEU5711895.1"/>
    <property type="molecule type" value="Genomic_DNA"/>
</dbReference>
<gene>
    <name evidence="1" type="ORF">AB0H04_34425</name>
</gene>
<comment type="caution">
    <text evidence="1">The sequence shown here is derived from an EMBL/GenBank/DDBJ whole genome shotgun (WGS) entry which is preliminary data.</text>
</comment>
<evidence type="ECO:0000313" key="1">
    <source>
        <dbReference type="EMBL" id="MEU5711895.1"/>
    </source>
</evidence>
<evidence type="ECO:0000313" key="2">
    <source>
        <dbReference type="Proteomes" id="UP001551011"/>
    </source>
</evidence>
<sequence length="99" mass="11057">MPSETGSPSVREAARRIVDLVLTEDDVYLDGLPDEVEVSIGTPLIEVARMLDEPIGDKEFRRGVRLLLEVGAEVAPRMPSELRDLFEELRLAMRGVPVR</sequence>
<keyword evidence="2" id="KW-1185">Reference proteome</keyword>
<proteinExistence type="predicted"/>
<reference evidence="1 2" key="1">
    <citation type="submission" date="2024-06" db="EMBL/GenBank/DDBJ databases">
        <title>The Natural Products Discovery Center: Release of the First 8490 Sequenced Strains for Exploring Actinobacteria Biosynthetic Diversity.</title>
        <authorList>
            <person name="Kalkreuter E."/>
            <person name="Kautsar S.A."/>
            <person name="Yang D."/>
            <person name="Bader C.D."/>
            <person name="Teijaro C.N."/>
            <person name="Fluegel L."/>
            <person name="Davis C.M."/>
            <person name="Simpson J.R."/>
            <person name="Lauterbach L."/>
            <person name="Steele A.D."/>
            <person name="Gui C."/>
            <person name="Meng S."/>
            <person name="Li G."/>
            <person name="Viehrig K."/>
            <person name="Ye F."/>
            <person name="Su P."/>
            <person name="Kiefer A.F."/>
            <person name="Nichols A."/>
            <person name="Cepeda A.J."/>
            <person name="Yan W."/>
            <person name="Fan B."/>
            <person name="Jiang Y."/>
            <person name="Adhikari A."/>
            <person name="Zheng C.-J."/>
            <person name="Schuster L."/>
            <person name="Cowan T.M."/>
            <person name="Smanski M.J."/>
            <person name="Chevrette M.G."/>
            <person name="De Carvalho L.P.S."/>
            <person name="Shen B."/>
        </authorList>
    </citation>
    <scope>NUCLEOTIDE SEQUENCE [LARGE SCALE GENOMIC DNA]</scope>
    <source>
        <strain evidence="1 2">NPDC020594</strain>
    </source>
</reference>
<organism evidence="1 2">
    <name type="scientific">Streptomyces flaveolus</name>
    <dbReference type="NCBI Taxonomy" id="67297"/>
    <lineage>
        <taxon>Bacteria</taxon>
        <taxon>Bacillati</taxon>
        <taxon>Actinomycetota</taxon>
        <taxon>Actinomycetes</taxon>
        <taxon>Kitasatosporales</taxon>
        <taxon>Streptomycetaceae</taxon>
        <taxon>Streptomyces</taxon>
    </lineage>
</organism>
<dbReference type="Proteomes" id="UP001551011">
    <property type="component" value="Unassembled WGS sequence"/>
</dbReference>
<accession>A0ABV3AK18</accession>
<dbReference type="RefSeq" id="WP_234339680.1">
    <property type="nucleotide sequence ID" value="NZ_JBEXDP010000068.1"/>
</dbReference>